<dbReference type="SUPFAM" id="SSF53474">
    <property type="entry name" value="alpha/beta-Hydrolases"/>
    <property type="match status" value="1"/>
</dbReference>
<dbReference type="InterPro" id="IPR005645">
    <property type="entry name" value="FSH-like_dom"/>
</dbReference>
<accession>A0A7S3J1Z8</accession>
<reference evidence="2" key="1">
    <citation type="submission" date="2021-01" db="EMBL/GenBank/DDBJ databases">
        <authorList>
            <person name="Corre E."/>
            <person name="Pelletier E."/>
            <person name="Niang G."/>
            <person name="Scheremetjew M."/>
            <person name="Finn R."/>
            <person name="Kale V."/>
            <person name="Holt S."/>
            <person name="Cochrane G."/>
            <person name="Meng A."/>
            <person name="Brown T."/>
            <person name="Cohen L."/>
        </authorList>
    </citation>
    <scope>NUCLEOTIDE SEQUENCE</scope>
    <source>
        <strain evidence="2">FSP1.4</strain>
    </source>
</reference>
<proteinExistence type="predicted"/>
<feature type="domain" description="Serine hydrolase" evidence="1">
    <location>
        <begin position="3"/>
        <end position="148"/>
    </location>
</feature>
<dbReference type="EMBL" id="HBII01006021">
    <property type="protein sequence ID" value="CAE0343790.1"/>
    <property type="molecule type" value="Transcribed_RNA"/>
</dbReference>
<dbReference type="PANTHER" id="PTHR22778">
    <property type="entry name" value="OVARIAN CANCER GENE-2 PROTEIN-RELATED"/>
    <property type="match status" value="1"/>
</dbReference>
<protein>
    <recommendedName>
        <fullName evidence="1">Serine hydrolase domain-containing protein</fullName>
    </recommendedName>
</protein>
<gene>
    <name evidence="2" type="ORF">EHAR0213_LOCUS2697</name>
</gene>
<dbReference type="AlphaFoldDB" id="A0A7S3J1Z8"/>
<dbReference type="PANTHER" id="PTHR22778:SF51">
    <property type="entry name" value="DIHYDROFOLATE REDUCTASE"/>
    <property type="match status" value="1"/>
</dbReference>
<dbReference type="Gene3D" id="3.40.50.1820">
    <property type="entry name" value="alpha/beta hydrolase"/>
    <property type="match status" value="1"/>
</dbReference>
<evidence type="ECO:0000313" key="2">
    <source>
        <dbReference type="EMBL" id="CAE0343790.1"/>
    </source>
</evidence>
<sequence>MFKDPFFHWYNFQSKTGECVGITESIQYVVDFMNEHGPYDGVLGFSQGTIMARIILKLDEFKSKMPELVHGVPKFGIMFSGIFTERAKYIQEYEKDAFKLMVPYKQPIFWTYGEKDPLKPLCANAIVEEGNYVKVIHKYAHNIPKFAEEELDALCEFINRMYREISDEDMALDFDRYDQSK</sequence>
<dbReference type="Pfam" id="PF03959">
    <property type="entry name" value="FSH1"/>
    <property type="match status" value="1"/>
</dbReference>
<dbReference type="InterPro" id="IPR029058">
    <property type="entry name" value="AB_hydrolase_fold"/>
</dbReference>
<organism evidence="2">
    <name type="scientific">Euplotes harpa</name>
    <dbReference type="NCBI Taxonomy" id="151035"/>
    <lineage>
        <taxon>Eukaryota</taxon>
        <taxon>Sar</taxon>
        <taxon>Alveolata</taxon>
        <taxon>Ciliophora</taxon>
        <taxon>Intramacronucleata</taxon>
        <taxon>Spirotrichea</taxon>
        <taxon>Hypotrichia</taxon>
        <taxon>Euplotida</taxon>
        <taxon>Euplotidae</taxon>
        <taxon>Euplotes</taxon>
    </lineage>
</organism>
<name>A0A7S3J1Z8_9SPIT</name>
<evidence type="ECO:0000259" key="1">
    <source>
        <dbReference type="Pfam" id="PF03959"/>
    </source>
</evidence>